<name>A0A0D8I823_9CLOT</name>
<evidence type="ECO:0000313" key="1">
    <source>
        <dbReference type="EMBL" id="AKL97194.1"/>
    </source>
</evidence>
<gene>
    <name evidence="1" type="ORF">CACET_c37660</name>
</gene>
<dbReference type="OrthoDB" id="1957243at2"/>
<organism evidence="1 2">
    <name type="scientific">Clostridium aceticum</name>
    <dbReference type="NCBI Taxonomy" id="84022"/>
    <lineage>
        <taxon>Bacteria</taxon>
        <taxon>Bacillati</taxon>
        <taxon>Bacillota</taxon>
        <taxon>Clostridia</taxon>
        <taxon>Eubacteriales</taxon>
        <taxon>Clostridiaceae</taxon>
        <taxon>Clostridium</taxon>
    </lineage>
</organism>
<evidence type="ECO:0000313" key="2">
    <source>
        <dbReference type="Proteomes" id="UP000035704"/>
    </source>
</evidence>
<keyword evidence="2" id="KW-1185">Reference proteome</keyword>
<proteinExistence type="predicted"/>
<dbReference type="PATRIC" id="fig|84022.5.peg.1015"/>
<accession>A0A0D8I823</accession>
<dbReference type="AlphaFoldDB" id="A0A0D8I823"/>
<dbReference type="Proteomes" id="UP000035704">
    <property type="component" value="Chromosome"/>
</dbReference>
<protein>
    <submittedName>
        <fullName evidence="1">Uncharacterized protein</fullName>
    </submittedName>
</protein>
<dbReference type="EMBL" id="CP009687">
    <property type="protein sequence ID" value="AKL97194.1"/>
    <property type="molecule type" value="Genomic_DNA"/>
</dbReference>
<reference evidence="1 2" key="1">
    <citation type="submission" date="2014-10" db="EMBL/GenBank/DDBJ databases">
        <title>Genome sequence of Clostridium aceticum DSM 1496.</title>
        <authorList>
            <person name="Poehlein A."/>
            <person name="Schiel-Bengelsdorf B."/>
            <person name="Gottschalk G."/>
            <person name="Duerre P."/>
            <person name="Daniel R."/>
        </authorList>
    </citation>
    <scope>NUCLEOTIDE SEQUENCE [LARGE SCALE GENOMIC DNA]</scope>
    <source>
        <strain evidence="1 2">DSM 1496</strain>
    </source>
</reference>
<dbReference type="KEGG" id="cace:CACET_c37660"/>
<dbReference type="RefSeq" id="WP_044825535.1">
    <property type="nucleotide sequence ID" value="NZ_CP009687.1"/>
</dbReference>
<sequence>MLCKKIENQKEKNTLTTSIKTKEKLSLVEKASKDPKPFTTENTLAHNNCTLNFWGAGPMDRDLKFY</sequence>